<evidence type="ECO:0000313" key="2">
    <source>
        <dbReference type="Proteomes" id="UP000252893"/>
    </source>
</evidence>
<dbReference type="EMBL" id="QNRH01000004">
    <property type="protein sequence ID" value="RBO94967.1"/>
    <property type="molecule type" value="Genomic_DNA"/>
</dbReference>
<reference evidence="1 2" key="1">
    <citation type="submission" date="2018-06" db="EMBL/GenBank/DDBJ databases">
        <title>Genomic Encyclopedia of Type Strains, Phase IV (KMG-IV): sequencing the most valuable type-strain genomes for metagenomic binning, comparative biology and taxonomic classification.</title>
        <authorList>
            <person name="Goeker M."/>
        </authorList>
    </citation>
    <scope>NUCLEOTIDE SEQUENCE [LARGE SCALE GENOMIC DNA]</scope>
    <source>
        <strain evidence="1 2">DSM 25619</strain>
    </source>
</reference>
<keyword evidence="2" id="KW-1185">Reference proteome</keyword>
<proteinExistence type="predicted"/>
<dbReference type="RefSeq" id="WP_113944815.1">
    <property type="nucleotide sequence ID" value="NZ_JBHEEG010000001.1"/>
</dbReference>
<organism evidence="1 2">
    <name type="scientific">Pseudochrobactrum asaccharolyticum</name>
    <dbReference type="NCBI Taxonomy" id="354351"/>
    <lineage>
        <taxon>Bacteria</taxon>
        <taxon>Pseudomonadati</taxon>
        <taxon>Pseudomonadota</taxon>
        <taxon>Alphaproteobacteria</taxon>
        <taxon>Hyphomicrobiales</taxon>
        <taxon>Brucellaceae</taxon>
        <taxon>Pseudochrobactrum</taxon>
    </lineage>
</organism>
<sequence length="99" mass="11583">MSLADRVVGISELALALGRSEQWIKRQWLNLHMEEGMPRKLPTNWVWPRKAMENWIEQQGAVFSQESIEHVTPLNPDLKIITLTENQMLRDRYSKARAV</sequence>
<gene>
    <name evidence="1" type="ORF">DFR47_104329</name>
</gene>
<dbReference type="AlphaFoldDB" id="A0A366DY33"/>
<accession>A0A366DY33</accession>
<dbReference type="OrthoDB" id="8456709at2"/>
<dbReference type="Proteomes" id="UP000252893">
    <property type="component" value="Unassembled WGS sequence"/>
</dbReference>
<name>A0A366DY33_9HYPH</name>
<comment type="caution">
    <text evidence="1">The sequence shown here is derived from an EMBL/GenBank/DDBJ whole genome shotgun (WGS) entry which is preliminary data.</text>
</comment>
<protein>
    <submittedName>
        <fullName evidence="1">Uncharacterized protein</fullName>
    </submittedName>
</protein>
<evidence type="ECO:0000313" key="1">
    <source>
        <dbReference type="EMBL" id="RBO94967.1"/>
    </source>
</evidence>